<gene>
    <name evidence="2" type="ORF">J2W69_001009</name>
</gene>
<dbReference type="InterPro" id="IPR018759">
    <property type="entry name" value="BBP2_2"/>
</dbReference>
<dbReference type="Proteomes" id="UP001257909">
    <property type="component" value="Unassembled WGS sequence"/>
</dbReference>
<organism evidence="2 3">
    <name type="scientific">Rheinheimera soli</name>
    <dbReference type="NCBI Taxonomy" id="443616"/>
    <lineage>
        <taxon>Bacteria</taxon>
        <taxon>Pseudomonadati</taxon>
        <taxon>Pseudomonadota</taxon>
        <taxon>Gammaproteobacteria</taxon>
        <taxon>Chromatiales</taxon>
        <taxon>Chromatiaceae</taxon>
        <taxon>Rheinheimera</taxon>
    </lineage>
</organism>
<evidence type="ECO:0000256" key="1">
    <source>
        <dbReference type="SAM" id="SignalP"/>
    </source>
</evidence>
<dbReference type="Pfam" id="PF10082">
    <property type="entry name" value="BBP2_2"/>
    <property type="match status" value="1"/>
</dbReference>
<dbReference type="RefSeq" id="WP_310275190.1">
    <property type="nucleotide sequence ID" value="NZ_JAVDWR010000002.1"/>
</dbReference>
<accession>A0ABU1VWH3</accession>
<keyword evidence="1" id="KW-0732">Signal</keyword>
<evidence type="ECO:0008006" key="4">
    <source>
        <dbReference type="Google" id="ProtNLM"/>
    </source>
</evidence>
<keyword evidence="3" id="KW-1185">Reference proteome</keyword>
<feature type="signal peptide" evidence="1">
    <location>
        <begin position="1"/>
        <end position="23"/>
    </location>
</feature>
<dbReference type="EMBL" id="JAVDWR010000002">
    <property type="protein sequence ID" value="MDR7120080.1"/>
    <property type="molecule type" value="Genomic_DNA"/>
</dbReference>
<evidence type="ECO:0000313" key="3">
    <source>
        <dbReference type="Proteomes" id="UP001257909"/>
    </source>
</evidence>
<reference evidence="2 3" key="1">
    <citation type="submission" date="2023-07" db="EMBL/GenBank/DDBJ databases">
        <title>Sorghum-associated microbial communities from plants grown in Nebraska, USA.</title>
        <authorList>
            <person name="Schachtman D."/>
        </authorList>
    </citation>
    <scope>NUCLEOTIDE SEQUENCE [LARGE SCALE GENOMIC DNA]</scope>
    <source>
        <strain evidence="2 3">4138</strain>
    </source>
</reference>
<name>A0ABU1VWH3_9GAMM</name>
<comment type="caution">
    <text evidence="2">The sequence shown here is derived from an EMBL/GenBank/DDBJ whole genome shotgun (WGS) entry which is preliminary data.</text>
</comment>
<dbReference type="SUPFAM" id="SSF56935">
    <property type="entry name" value="Porins"/>
    <property type="match status" value="1"/>
</dbReference>
<proteinExistence type="predicted"/>
<sequence length="304" mass="35124">MKPLNYLLCLPLTSMLGLAPAGAAELSEQTQVSGYLSYGQNYNSNLKTAELDNASGRSAAGQKLEAQLALRWKPTEQWTLDLGYTHQQNRWQDNSDFNTTLGLWALDLSYQAKWLTLGGTVHKADAELASEDFLGLEQYSLYLAKLWLQRYYVRISLNQTDKDFKVLDDRDAKQQQLRSDLFVFSADQQGFVQLGLAYQDEQTQSELFDFRGPLLQLKASQQWRWLEQDHKLQLGWQWQHKDYQMAGEAEKRQDRINSWQLNWQWQLNHYLALTTQLEHQNSASNVPTADYSQNLAGMALRLSF</sequence>
<feature type="chain" id="PRO_5045726766" description="DUF560 domain-containing protein" evidence="1">
    <location>
        <begin position="24"/>
        <end position="304"/>
    </location>
</feature>
<evidence type="ECO:0000313" key="2">
    <source>
        <dbReference type="EMBL" id="MDR7120080.1"/>
    </source>
</evidence>
<protein>
    <recommendedName>
        <fullName evidence="4">DUF560 domain-containing protein</fullName>
    </recommendedName>
</protein>